<feature type="transmembrane region" description="Helical" evidence="2">
    <location>
        <begin position="20"/>
        <end position="40"/>
    </location>
</feature>
<dbReference type="InterPro" id="IPR021202">
    <property type="entry name" value="Rv3654c-like"/>
</dbReference>
<evidence type="ECO:0000313" key="5">
    <source>
        <dbReference type="Proteomes" id="UP000522688"/>
    </source>
</evidence>
<name>A0A7W3JG33_9MICO</name>
<reference evidence="4 5" key="1">
    <citation type="submission" date="2020-07" db="EMBL/GenBank/DDBJ databases">
        <title>Sequencing the genomes of 1000 actinobacteria strains.</title>
        <authorList>
            <person name="Klenk H.-P."/>
        </authorList>
    </citation>
    <scope>NUCLEOTIDE SEQUENCE [LARGE SCALE GENOMIC DNA]</scope>
    <source>
        <strain evidence="4 5">DSM 10309</strain>
    </source>
</reference>
<accession>A0A7W3JG33</accession>
<dbReference type="EMBL" id="JACGWW010000001">
    <property type="protein sequence ID" value="MBA8812222.1"/>
    <property type="molecule type" value="Genomic_DNA"/>
</dbReference>
<evidence type="ECO:0000313" key="4">
    <source>
        <dbReference type="EMBL" id="MBA8812222.1"/>
    </source>
</evidence>
<gene>
    <name evidence="4" type="ORF">FB463_000446</name>
</gene>
<dbReference type="Proteomes" id="UP000522688">
    <property type="component" value="Unassembled WGS sequence"/>
</dbReference>
<dbReference type="NCBIfam" id="TIGR03816">
    <property type="entry name" value="tadE_like_DECH"/>
    <property type="match status" value="1"/>
</dbReference>
<comment type="caution">
    <text evidence="4">The sequence shown here is derived from an EMBL/GenBank/DDBJ whole genome shotgun (WGS) entry which is preliminary data.</text>
</comment>
<dbReference type="AlphaFoldDB" id="A0A7W3JG33"/>
<dbReference type="RefSeq" id="WP_244289744.1">
    <property type="nucleotide sequence ID" value="NZ_BAAAHR010000002.1"/>
</dbReference>
<organism evidence="4 5">
    <name type="scientific">Frigoribacterium faeni</name>
    <dbReference type="NCBI Taxonomy" id="145483"/>
    <lineage>
        <taxon>Bacteria</taxon>
        <taxon>Bacillati</taxon>
        <taxon>Actinomycetota</taxon>
        <taxon>Actinomycetes</taxon>
        <taxon>Micrococcales</taxon>
        <taxon>Microbacteriaceae</taxon>
        <taxon>Frigoribacterium</taxon>
    </lineage>
</organism>
<feature type="compositionally biased region" description="Pro residues" evidence="1">
    <location>
        <begin position="118"/>
        <end position="131"/>
    </location>
</feature>
<keyword evidence="2" id="KW-1133">Transmembrane helix</keyword>
<sequence>MTRAGRRPIVRTSDDAGSASIMVVAVLVAVALGAGAALGASRILVERSRVAGAADAAALAAADVVAGLVAGTSCEAAGRLATANGARLDGCSVDGAVVTVRVSSSVGLVPVSASATAGPPPPGSSPPAGSP</sequence>
<feature type="region of interest" description="Disordered" evidence="1">
    <location>
        <begin position="111"/>
        <end position="131"/>
    </location>
</feature>
<keyword evidence="2" id="KW-0812">Transmembrane</keyword>
<protein>
    <submittedName>
        <fullName evidence="4">Secretion/DNA translocation related TadE-like protein</fullName>
    </submittedName>
</protein>
<evidence type="ECO:0000259" key="3">
    <source>
        <dbReference type="Pfam" id="PF13400"/>
    </source>
</evidence>
<dbReference type="InterPro" id="IPR028087">
    <property type="entry name" value="Tad_N"/>
</dbReference>
<proteinExistence type="predicted"/>
<feature type="domain" description="Putative Flp pilus-assembly TadG-like N-terminal" evidence="3">
    <location>
        <begin position="17"/>
        <end position="63"/>
    </location>
</feature>
<dbReference type="Pfam" id="PF13400">
    <property type="entry name" value="Tad"/>
    <property type="match status" value="1"/>
</dbReference>
<evidence type="ECO:0000256" key="1">
    <source>
        <dbReference type="SAM" id="MobiDB-lite"/>
    </source>
</evidence>
<keyword evidence="2" id="KW-0472">Membrane</keyword>
<evidence type="ECO:0000256" key="2">
    <source>
        <dbReference type="SAM" id="Phobius"/>
    </source>
</evidence>